<dbReference type="Proteomes" id="UP000681967">
    <property type="component" value="Unassembled WGS sequence"/>
</dbReference>
<organism evidence="2 3">
    <name type="scientific">Rotaria magnacalcarata</name>
    <dbReference type="NCBI Taxonomy" id="392030"/>
    <lineage>
        <taxon>Eukaryota</taxon>
        <taxon>Metazoa</taxon>
        <taxon>Spiralia</taxon>
        <taxon>Gnathifera</taxon>
        <taxon>Rotifera</taxon>
        <taxon>Eurotatoria</taxon>
        <taxon>Bdelloidea</taxon>
        <taxon>Philodinida</taxon>
        <taxon>Philodinidae</taxon>
        <taxon>Rotaria</taxon>
    </lineage>
</organism>
<proteinExistence type="predicted"/>
<sequence length="127" mass="14466">MIQQKPNLLIFFNITDLNGNVNKLNPTTDHNTILFPYKSSSQLSSNSQTNTSSSSHQNRNLIERNEQQQQHSNSSRTNNTRQNQTRAAAKKRKQSQQQDIIRTELIPGHRGDLDVDELVMFIDGDSS</sequence>
<evidence type="ECO:0000256" key="1">
    <source>
        <dbReference type="SAM" id="MobiDB-lite"/>
    </source>
</evidence>
<evidence type="ECO:0000313" key="3">
    <source>
        <dbReference type="Proteomes" id="UP000681967"/>
    </source>
</evidence>
<feature type="region of interest" description="Disordered" evidence="1">
    <location>
        <begin position="39"/>
        <end position="108"/>
    </location>
</feature>
<dbReference type="EMBL" id="CAJOBH010261857">
    <property type="protein sequence ID" value="CAF5156355.1"/>
    <property type="molecule type" value="Genomic_DNA"/>
</dbReference>
<evidence type="ECO:0000313" key="2">
    <source>
        <dbReference type="EMBL" id="CAF5156355.1"/>
    </source>
</evidence>
<feature type="compositionally biased region" description="Low complexity" evidence="1">
    <location>
        <begin position="39"/>
        <end position="55"/>
    </location>
</feature>
<feature type="compositionally biased region" description="Low complexity" evidence="1">
    <location>
        <begin position="67"/>
        <end position="87"/>
    </location>
</feature>
<gene>
    <name evidence="2" type="ORF">BYL167_LOCUS73495</name>
</gene>
<comment type="caution">
    <text evidence="2">The sequence shown here is derived from an EMBL/GenBank/DDBJ whole genome shotgun (WGS) entry which is preliminary data.</text>
</comment>
<protein>
    <submittedName>
        <fullName evidence="2">Uncharacterized protein</fullName>
    </submittedName>
</protein>
<accession>A0A8S3G5W5</accession>
<name>A0A8S3G5W5_9BILA</name>
<dbReference type="AlphaFoldDB" id="A0A8S3G5W5"/>
<reference evidence="2" key="1">
    <citation type="submission" date="2021-02" db="EMBL/GenBank/DDBJ databases">
        <authorList>
            <person name="Nowell W R."/>
        </authorList>
    </citation>
    <scope>NUCLEOTIDE SEQUENCE</scope>
</reference>
<feature type="non-terminal residue" evidence="2">
    <location>
        <position position="127"/>
    </location>
</feature>